<dbReference type="Gene3D" id="3.40.50.300">
    <property type="entry name" value="P-loop containing nucleotide triphosphate hydrolases"/>
    <property type="match status" value="2"/>
</dbReference>
<reference evidence="13" key="1">
    <citation type="submission" date="2020-07" db="EMBL/GenBank/DDBJ databases">
        <title>Vallitalea pronyensis genome.</title>
        <authorList>
            <person name="Postec A."/>
        </authorList>
    </citation>
    <scope>NUCLEOTIDE SEQUENCE</scope>
    <source>
        <strain evidence="13">FatNI3</strain>
    </source>
</reference>
<keyword evidence="8 11" id="KW-0067">ATP-binding</keyword>
<dbReference type="InterPro" id="IPR017871">
    <property type="entry name" value="ABC_transporter-like_CS"/>
</dbReference>
<keyword evidence="14" id="KW-1185">Reference proteome</keyword>
<dbReference type="EC" id="7.5.2.11" evidence="11"/>
<dbReference type="FunFam" id="3.40.50.300:FF:000127">
    <property type="entry name" value="Ribose import ATP-binding protein RbsA"/>
    <property type="match status" value="1"/>
</dbReference>
<accession>A0A8J8MJ18</accession>
<dbReference type="AlphaFoldDB" id="A0A8J8MJ18"/>
<evidence type="ECO:0000256" key="10">
    <source>
        <dbReference type="ARBA" id="ARBA00023136"/>
    </source>
</evidence>
<keyword evidence="6" id="KW-0677">Repeat</keyword>
<keyword evidence="10 11" id="KW-0472">Membrane</keyword>
<feature type="domain" description="ABC transporter" evidence="12">
    <location>
        <begin position="6"/>
        <end position="241"/>
    </location>
</feature>
<dbReference type="FunFam" id="3.40.50.300:FF:000126">
    <property type="entry name" value="Galactose/methyl galactoside import ATP-binding protein MglA"/>
    <property type="match status" value="1"/>
</dbReference>
<evidence type="ECO:0000256" key="6">
    <source>
        <dbReference type="ARBA" id="ARBA00022737"/>
    </source>
</evidence>
<feature type="domain" description="ABC transporter" evidence="12">
    <location>
        <begin position="248"/>
        <end position="496"/>
    </location>
</feature>
<proteinExistence type="inferred from homology"/>
<keyword evidence="3 11" id="KW-0813">Transport</keyword>
<dbReference type="CDD" id="cd03215">
    <property type="entry name" value="ABC_Carb_Monos_II"/>
    <property type="match status" value="1"/>
</dbReference>
<evidence type="ECO:0000256" key="8">
    <source>
        <dbReference type="ARBA" id="ARBA00022840"/>
    </source>
</evidence>
<evidence type="ECO:0000256" key="3">
    <source>
        <dbReference type="ARBA" id="ARBA00022448"/>
    </source>
</evidence>
<dbReference type="SUPFAM" id="SSF52540">
    <property type="entry name" value="P-loop containing nucleoside triphosphate hydrolases"/>
    <property type="match status" value="2"/>
</dbReference>
<dbReference type="InterPro" id="IPR003593">
    <property type="entry name" value="AAA+_ATPase"/>
</dbReference>
<dbReference type="GO" id="GO:0043211">
    <property type="term" value="F:ABC-type carbohydrate transporter activity"/>
    <property type="evidence" value="ECO:0007669"/>
    <property type="project" value="UniProtKB-UniRule"/>
</dbReference>
<dbReference type="EMBL" id="CP058649">
    <property type="protein sequence ID" value="QUI22188.1"/>
    <property type="molecule type" value="Genomic_DNA"/>
</dbReference>
<evidence type="ECO:0000256" key="1">
    <source>
        <dbReference type="ARBA" id="ARBA00004202"/>
    </source>
</evidence>
<dbReference type="InterPro" id="IPR027417">
    <property type="entry name" value="P-loop_NTPase"/>
</dbReference>
<evidence type="ECO:0000256" key="5">
    <source>
        <dbReference type="ARBA" id="ARBA00022597"/>
    </source>
</evidence>
<dbReference type="GO" id="GO:0015749">
    <property type="term" value="P:monosaccharide transmembrane transport"/>
    <property type="evidence" value="ECO:0007669"/>
    <property type="project" value="UniProtKB-ARBA"/>
</dbReference>
<dbReference type="RefSeq" id="WP_212697668.1">
    <property type="nucleotide sequence ID" value="NZ_CP058649.1"/>
</dbReference>
<dbReference type="PROSITE" id="PS00211">
    <property type="entry name" value="ABC_TRANSPORTER_1"/>
    <property type="match status" value="1"/>
</dbReference>
<evidence type="ECO:0000256" key="11">
    <source>
        <dbReference type="RuleBase" id="RU367029"/>
    </source>
</evidence>
<evidence type="ECO:0000313" key="14">
    <source>
        <dbReference type="Proteomes" id="UP000683246"/>
    </source>
</evidence>
<evidence type="ECO:0000256" key="4">
    <source>
        <dbReference type="ARBA" id="ARBA00022475"/>
    </source>
</evidence>
<evidence type="ECO:0000313" key="13">
    <source>
        <dbReference type="EMBL" id="QUI22188.1"/>
    </source>
</evidence>
<dbReference type="Pfam" id="PF00005">
    <property type="entry name" value="ABC_tran"/>
    <property type="match status" value="2"/>
</dbReference>
<dbReference type="Proteomes" id="UP000683246">
    <property type="component" value="Chromosome"/>
</dbReference>
<dbReference type="InterPro" id="IPR050107">
    <property type="entry name" value="ABC_carbohydrate_import_ATPase"/>
</dbReference>
<comment type="function">
    <text evidence="11">Part of an ABC transporter complex involved in carbohydrate import. Could be involved in ribose, galactose and/or methyl galactoside import. Responsible for energy coupling to the transport system.</text>
</comment>
<comment type="subcellular location">
    <subcellularLocation>
        <location evidence="2">Cell inner membrane</location>
    </subcellularLocation>
    <subcellularLocation>
        <location evidence="1 11">Cell membrane</location>
        <topology evidence="1 11">Peripheral membrane protein</topology>
    </subcellularLocation>
</comment>
<keyword evidence="7 11" id="KW-0547">Nucleotide-binding</keyword>
<evidence type="ECO:0000256" key="2">
    <source>
        <dbReference type="ARBA" id="ARBA00004533"/>
    </source>
</evidence>
<name>A0A8J8MJ18_9FIRM</name>
<sequence>MRDTILEMKQITKRFPGVLALDQVSFDLIPGEVHVLMGENGAGKSTLMKILAGIFQQDHGEVIYNGEVISLDSPKTALDMGISMIHQELNTILDMTVAENISLGKEPGSMGFVNRKVMNETASSLLKSIDVEIDPNTKMRDLSIAQMQMIEIAKAISYRSNIIIMDEPTSAISEREVENLFHIIQRLKKQQVAIIYISHKMKEIYQIADRITIFRDGQYIATKIAEDLPKEELIALMVGRKLDQMFPEKDNQVGETILEVKNLSLDGVFEDVNFQLKKGEILGFAGLMGAGRSEVVETIFGIHQATGGVLEMAGNRLQFRSPSEAIKHGFAMVTEDRKKTGLNLKTSIMKDMTITSLDQLCQLRCFLDHAKEAKYADQQINSLNIKTPSRHQKVSHLSGGNQQKVIVGRWLMTEPDILIMDEPTRGIDVGAKYEIYAIILELAKRGKSIIVVSSELPEIIGLCDRVVIMHEGKVTGILEREAFSQERIMAYATNHQQS</sequence>
<organism evidence="13 14">
    <name type="scientific">Vallitalea pronyensis</name>
    <dbReference type="NCBI Taxonomy" id="1348613"/>
    <lineage>
        <taxon>Bacteria</taxon>
        <taxon>Bacillati</taxon>
        <taxon>Bacillota</taxon>
        <taxon>Clostridia</taxon>
        <taxon>Lachnospirales</taxon>
        <taxon>Vallitaleaceae</taxon>
        <taxon>Vallitalea</taxon>
    </lineage>
</organism>
<dbReference type="KEGG" id="vpy:HZI73_07695"/>
<keyword evidence="4 11" id="KW-1003">Cell membrane</keyword>
<evidence type="ECO:0000256" key="7">
    <source>
        <dbReference type="ARBA" id="ARBA00022741"/>
    </source>
</evidence>
<evidence type="ECO:0000256" key="9">
    <source>
        <dbReference type="ARBA" id="ARBA00022967"/>
    </source>
</evidence>
<dbReference type="PANTHER" id="PTHR43790">
    <property type="entry name" value="CARBOHYDRATE TRANSPORT ATP-BINDING PROTEIN MG119-RELATED"/>
    <property type="match status" value="1"/>
</dbReference>
<protein>
    <recommendedName>
        <fullName evidence="11">Ribose/galactose/methyl galactoside import ATP-binding protein</fullName>
        <ecNumber evidence="11">7.5.2.11</ecNumber>
    </recommendedName>
</protein>
<comment type="catalytic activity">
    <reaction evidence="11">
        <text>D-galactose(out) + ATP + H2O = D-galactose(in) + ADP + phosphate + H(+)</text>
        <dbReference type="Rhea" id="RHEA:60156"/>
        <dbReference type="ChEBI" id="CHEBI:4139"/>
        <dbReference type="ChEBI" id="CHEBI:15377"/>
        <dbReference type="ChEBI" id="CHEBI:15378"/>
        <dbReference type="ChEBI" id="CHEBI:30616"/>
        <dbReference type="ChEBI" id="CHEBI:43474"/>
        <dbReference type="ChEBI" id="CHEBI:456216"/>
        <dbReference type="EC" id="7.5.2.11"/>
    </reaction>
</comment>
<keyword evidence="5 11" id="KW-0762">Sugar transport</keyword>
<gene>
    <name evidence="13" type="ORF">HZI73_07695</name>
</gene>
<keyword evidence="9 11" id="KW-1278">Translocase</keyword>
<dbReference type="InterPro" id="IPR003439">
    <property type="entry name" value="ABC_transporter-like_ATP-bd"/>
</dbReference>
<dbReference type="PROSITE" id="PS50893">
    <property type="entry name" value="ABC_TRANSPORTER_2"/>
    <property type="match status" value="2"/>
</dbReference>
<dbReference type="SMART" id="SM00382">
    <property type="entry name" value="AAA"/>
    <property type="match status" value="2"/>
</dbReference>
<dbReference type="GO" id="GO:0005524">
    <property type="term" value="F:ATP binding"/>
    <property type="evidence" value="ECO:0007669"/>
    <property type="project" value="UniProtKB-UniRule"/>
</dbReference>
<dbReference type="CDD" id="cd03216">
    <property type="entry name" value="ABC_Carb_Monos_I"/>
    <property type="match status" value="1"/>
</dbReference>
<dbReference type="GO" id="GO:0016887">
    <property type="term" value="F:ATP hydrolysis activity"/>
    <property type="evidence" value="ECO:0007669"/>
    <property type="project" value="InterPro"/>
</dbReference>
<evidence type="ECO:0000259" key="12">
    <source>
        <dbReference type="PROSITE" id="PS50893"/>
    </source>
</evidence>
<comment type="similarity">
    <text evidence="11">Belongs to the ABC transporter superfamily.</text>
</comment>
<dbReference type="GO" id="GO:0005886">
    <property type="term" value="C:plasma membrane"/>
    <property type="evidence" value="ECO:0007669"/>
    <property type="project" value="UniProtKB-SubCell"/>
</dbReference>
<dbReference type="PANTHER" id="PTHR43790:SF7">
    <property type="entry name" value="GALACTOSE_METHYL GALACTOSIDE IMPORT ATP-BINDING PROTEIN MGLA"/>
    <property type="match status" value="1"/>
</dbReference>